<keyword evidence="1" id="KW-0812">Transmembrane</keyword>
<dbReference type="EMBL" id="RBCJ01000008">
    <property type="protein sequence ID" value="RKN75097.1"/>
    <property type="molecule type" value="Genomic_DNA"/>
</dbReference>
<name>A0A3B0BSW1_9FLAO</name>
<protein>
    <submittedName>
        <fullName evidence="3">M56 family metallopeptidase</fullName>
    </submittedName>
</protein>
<feature type="domain" description="Peptidase M56" evidence="2">
    <location>
        <begin position="143"/>
        <end position="233"/>
    </location>
</feature>
<evidence type="ECO:0000259" key="2">
    <source>
        <dbReference type="Pfam" id="PF05569"/>
    </source>
</evidence>
<comment type="caution">
    <text evidence="3">The sequence shown here is derived from an EMBL/GenBank/DDBJ whole genome shotgun (WGS) entry which is preliminary data.</text>
</comment>
<dbReference type="Pfam" id="PF05569">
    <property type="entry name" value="Peptidase_M56"/>
    <property type="match status" value="1"/>
</dbReference>
<sequence>MIPDIYSIIVVVGITGLGVLLHELLIKNHVSTKGNRLFFYFFLVLHVLAFQGFYFPNELNFVGDLTTLNLEKFIGSTSVDGNIENRFETIVVLIYFLGVVFGLIKMMFGIVKVVKLIRKSSTGKHKFERLVKASNFQPCTFFKYILIPADLPKTLYNSVYRHESYHARQMHTIDMILWRFLSILFWFNPFVHLLRSRQSQNLEYDTDKYIVKSIPKDQYCEHLLSLTFNSRKMDFYPMFNKSNSYLRIKRLNKDRERKKRWSDLTLLFAFTLLFGSTIMSKASLLPKTRSNVVNQMSKPEFTQNDLGYYIDSVLQARIGDKFDNIDKSYDLHLFLDITIDEEGKVIKVNEDSRKSRQGGDSRTNDFLSGLLIETIQNMPSWKPAKENGIRVKSTIQEEFHFAGEGE</sequence>
<organism evidence="3 4">
    <name type="scientific">Ulvibacterium marinum</name>
    <dbReference type="NCBI Taxonomy" id="2419782"/>
    <lineage>
        <taxon>Bacteria</taxon>
        <taxon>Pseudomonadati</taxon>
        <taxon>Bacteroidota</taxon>
        <taxon>Flavobacteriia</taxon>
        <taxon>Flavobacteriales</taxon>
        <taxon>Flavobacteriaceae</taxon>
        <taxon>Ulvibacterium</taxon>
    </lineage>
</organism>
<dbReference type="PANTHER" id="PTHR34978">
    <property type="entry name" value="POSSIBLE SENSOR-TRANSDUCER PROTEIN BLAR"/>
    <property type="match status" value="1"/>
</dbReference>
<evidence type="ECO:0000256" key="1">
    <source>
        <dbReference type="SAM" id="Phobius"/>
    </source>
</evidence>
<keyword evidence="4" id="KW-1185">Reference proteome</keyword>
<feature type="transmembrane region" description="Helical" evidence="1">
    <location>
        <begin position="261"/>
        <end position="279"/>
    </location>
</feature>
<feature type="transmembrane region" description="Helical" evidence="1">
    <location>
        <begin position="37"/>
        <end position="55"/>
    </location>
</feature>
<dbReference type="Proteomes" id="UP000276603">
    <property type="component" value="Unassembled WGS sequence"/>
</dbReference>
<feature type="transmembrane region" description="Helical" evidence="1">
    <location>
        <begin position="176"/>
        <end position="194"/>
    </location>
</feature>
<gene>
    <name evidence="3" type="ORF">D7Z94_25175</name>
</gene>
<keyword evidence="1" id="KW-1133">Transmembrane helix</keyword>
<dbReference type="RefSeq" id="WP_120714440.1">
    <property type="nucleotide sequence ID" value="NZ_RBCJ01000008.1"/>
</dbReference>
<feature type="transmembrane region" description="Helical" evidence="1">
    <location>
        <begin position="90"/>
        <end position="111"/>
    </location>
</feature>
<dbReference type="PANTHER" id="PTHR34978:SF3">
    <property type="entry name" value="SLR0241 PROTEIN"/>
    <property type="match status" value="1"/>
</dbReference>
<accession>A0A3B0BSW1</accession>
<dbReference type="CDD" id="cd07341">
    <property type="entry name" value="M56_BlaR1_MecR1_like"/>
    <property type="match status" value="1"/>
</dbReference>
<reference evidence="3 4" key="1">
    <citation type="submission" date="2018-10" db="EMBL/GenBank/DDBJ databases">
        <title>Ulvibacterium marinum gen. nov., sp. nov., a novel marine bacterium of the family Flavobacteriaceae, isolated from a culture of the green alga Ulva prolifera.</title>
        <authorList>
            <person name="Zhang Z."/>
        </authorList>
    </citation>
    <scope>NUCLEOTIDE SEQUENCE [LARGE SCALE GENOMIC DNA]</scope>
    <source>
        <strain evidence="3 4">CCMM003</strain>
    </source>
</reference>
<dbReference type="AlphaFoldDB" id="A0A3B0BSW1"/>
<feature type="transmembrane region" description="Helical" evidence="1">
    <location>
        <begin position="6"/>
        <end position="25"/>
    </location>
</feature>
<dbReference type="OrthoDB" id="1522859at2"/>
<dbReference type="InterPro" id="IPR052173">
    <property type="entry name" value="Beta-lactam_resp_regulator"/>
</dbReference>
<dbReference type="InterPro" id="IPR008756">
    <property type="entry name" value="Peptidase_M56"/>
</dbReference>
<evidence type="ECO:0000313" key="3">
    <source>
        <dbReference type="EMBL" id="RKN75097.1"/>
    </source>
</evidence>
<evidence type="ECO:0000313" key="4">
    <source>
        <dbReference type="Proteomes" id="UP000276603"/>
    </source>
</evidence>
<keyword evidence="1" id="KW-0472">Membrane</keyword>
<proteinExistence type="predicted"/>